<dbReference type="AlphaFoldDB" id="A0A7S1G9Y4"/>
<protein>
    <recommendedName>
        <fullName evidence="2">Calmodulin</fullName>
    </recommendedName>
</protein>
<keyword evidence="4" id="KW-0106">Calcium</keyword>
<dbReference type="PANTHER" id="PTHR23048:SF0">
    <property type="entry name" value="CALMODULIN LIKE 3"/>
    <property type="match status" value="1"/>
</dbReference>
<name>A0A7S1G9Y4_9STRA</name>
<dbReference type="FunFam" id="1.10.238.10:FF:000178">
    <property type="entry name" value="Calmodulin-2 A"/>
    <property type="match status" value="1"/>
</dbReference>
<feature type="domain" description="EF-hand" evidence="5">
    <location>
        <begin position="57"/>
        <end position="92"/>
    </location>
</feature>
<evidence type="ECO:0000256" key="4">
    <source>
        <dbReference type="ARBA" id="ARBA00022837"/>
    </source>
</evidence>
<evidence type="ECO:0000256" key="2">
    <source>
        <dbReference type="ARBA" id="ARBA00020786"/>
    </source>
</evidence>
<dbReference type="InterPro" id="IPR050230">
    <property type="entry name" value="CALM/Myosin/TropC-like"/>
</dbReference>
<dbReference type="GO" id="GO:0005509">
    <property type="term" value="F:calcium ion binding"/>
    <property type="evidence" value="ECO:0007669"/>
    <property type="project" value="InterPro"/>
</dbReference>
<sequence length="164" mass="18063">MADEVVAKGNFAAKDAEITPEMKEQYKVVFAEFDADGGGSIDTAEVKAVMMRLGQHPTDEEVQAIVDRFDADGSGSIEFEEFCQMMSAQMGRSSGEELMAEAFRFFDQDNEGFIDVAKLRVRLRELGEDPDDATIQSMVDAADHDGGGKMTLDEFRDLVTMINA</sequence>
<dbReference type="InterPro" id="IPR018247">
    <property type="entry name" value="EF_Hand_1_Ca_BS"/>
</dbReference>
<organism evidence="6">
    <name type="scientific">Bicosoecida sp. CB-2014</name>
    <dbReference type="NCBI Taxonomy" id="1486930"/>
    <lineage>
        <taxon>Eukaryota</taxon>
        <taxon>Sar</taxon>
        <taxon>Stramenopiles</taxon>
        <taxon>Bigyra</taxon>
        <taxon>Opalozoa</taxon>
        <taxon>Bicosoecida</taxon>
    </lineage>
</organism>
<dbReference type="InterPro" id="IPR002048">
    <property type="entry name" value="EF_hand_dom"/>
</dbReference>
<dbReference type="CDD" id="cd00051">
    <property type="entry name" value="EFh"/>
    <property type="match status" value="1"/>
</dbReference>
<feature type="domain" description="EF-hand" evidence="5">
    <location>
        <begin position="94"/>
        <end position="129"/>
    </location>
</feature>
<dbReference type="EMBL" id="HBFS01017041">
    <property type="protein sequence ID" value="CAD8918245.1"/>
    <property type="molecule type" value="Transcribed_RNA"/>
</dbReference>
<dbReference type="SMART" id="SM00054">
    <property type="entry name" value="EFh"/>
    <property type="match status" value="4"/>
</dbReference>
<dbReference type="PROSITE" id="PS00018">
    <property type="entry name" value="EF_HAND_1"/>
    <property type="match status" value="3"/>
</dbReference>
<reference evidence="6" key="1">
    <citation type="submission" date="2021-01" db="EMBL/GenBank/DDBJ databases">
        <authorList>
            <person name="Corre E."/>
            <person name="Pelletier E."/>
            <person name="Niang G."/>
            <person name="Scheremetjew M."/>
            <person name="Finn R."/>
            <person name="Kale V."/>
            <person name="Holt S."/>
            <person name="Cochrane G."/>
            <person name="Meng A."/>
            <person name="Brown T."/>
            <person name="Cohen L."/>
        </authorList>
    </citation>
    <scope>NUCLEOTIDE SEQUENCE</scope>
    <source>
        <strain evidence="6">Ms1</strain>
    </source>
</reference>
<dbReference type="Gene3D" id="1.10.238.10">
    <property type="entry name" value="EF-hand"/>
    <property type="match status" value="2"/>
</dbReference>
<dbReference type="InterPro" id="IPR011992">
    <property type="entry name" value="EF-hand-dom_pair"/>
</dbReference>
<evidence type="ECO:0000259" key="5">
    <source>
        <dbReference type="PROSITE" id="PS50222"/>
    </source>
</evidence>
<keyword evidence="3" id="KW-0677">Repeat</keyword>
<proteinExistence type="inferred from homology"/>
<dbReference type="SUPFAM" id="SSF47473">
    <property type="entry name" value="EF-hand"/>
    <property type="match status" value="1"/>
</dbReference>
<feature type="domain" description="EF-hand" evidence="5">
    <location>
        <begin position="21"/>
        <end position="56"/>
    </location>
</feature>
<evidence type="ECO:0000256" key="1">
    <source>
        <dbReference type="ARBA" id="ARBA00005253"/>
    </source>
</evidence>
<dbReference type="PROSITE" id="PS50222">
    <property type="entry name" value="EF_HAND_2"/>
    <property type="match status" value="4"/>
</dbReference>
<dbReference type="PANTHER" id="PTHR23048">
    <property type="entry name" value="MYOSIN LIGHT CHAIN 1, 3"/>
    <property type="match status" value="1"/>
</dbReference>
<gene>
    <name evidence="6" type="ORF">BSP0115_LOCUS11506</name>
</gene>
<feature type="domain" description="EF-hand" evidence="5">
    <location>
        <begin position="130"/>
        <end position="164"/>
    </location>
</feature>
<comment type="similarity">
    <text evidence="1">Belongs to the centrin family.</text>
</comment>
<evidence type="ECO:0000313" key="6">
    <source>
        <dbReference type="EMBL" id="CAD8918245.1"/>
    </source>
</evidence>
<evidence type="ECO:0000256" key="3">
    <source>
        <dbReference type="ARBA" id="ARBA00022737"/>
    </source>
</evidence>
<accession>A0A7S1G9Y4</accession>
<dbReference type="GO" id="GO:0016460">
    <property type="term" value="C:myosin II complex"/>
    <property type="evidence" value="ECO:0007669"/>
    <property type="project" value="TreeGrafter"/>
</dbReference>
<dbReference type="Pfam" id="PF13499">
    <property type="entry name" value="EF-hand_7"/>
    <property type="match status" value="2"/>
</dbReference>